<evidence type="ECO:0000313" key="2">
    <source>
        <dbReference type="EMBL" id="QSQ12347.1"/>
    </source>
</evidence>
<accession>A0ABX7N0W2</accession>
<evidence type="ECO:0000256" key="1">
    <source>
        <dbReference type="SAM" id="SignalP"/>
    </source>
</evidence>
<proteinExistence type="predicted"/>
<feature type="chain" id="PRO_5047506568" description="Lipoprotein" evidence="1">
    <location>
        <begin position="26"/>
        <end position="125"/>
    </location>
</feature>
<keyword evidence="3" id="KW-1185">Reference proteome</keyword>
<protein>
    <recommendedName>
        <fullName evidence="4">Lipoprotein</fullName>
    </recommendedName>
</protein>
<dbReference type="Proteomes" id="UP000663090">
    <property type="component" value="Chromosome"/>
</dbReference>
<dbReference type="InterPro" id="IPR032710">
    <property type="entry name" value="NTF2-like_dom_sf"/>
</dbReference>
<dbReference type="SUPFAM" id="SSF54427">
    <property type="entry name" value="NTF2-like"/>
    <property type="match status" value="1"/>
</dbReference>
<sequence length="125" mass="13616">MGLRSWRCVGVSGALWALLACSSTASKTEAAEATVRRFFEALPSGDCEVLGPLLATGGGMRPCEEAVREMREHGLSLVDIVESKLDGRDSDAVLVRARVAQDGEVGKEPWLLRVERRSGGWRVRF</sequence>
<name>A0ABX7N0W2_9BACT</name>
<evidence type="ECO:0008006" key="4">
    <source>
        <dbReference type="Google" id="ProtNLM"/>
    </source>
</evidence>
<reference evidence="2 3" key="1">
    <citation type="submission" date="2021-02" db="EMBL/GenBank/DDBJ databases">
        <title>De Novo genome assembly of isolated myxobacteria.</title>
        <authorList>
            <person name="Stevens D.C."/>
        </authorList>
    </citation>
    <scope>NUCLEOTIDE SEQUENCE [LARGE SCALE GENOMIC DNA]</scope>
    <source>
        <strain evidence="2 3">SCHIC003</strain>
    </source>
</reference>
<gene>
    <name evidence="2" type="ORF">JY572_28840</name>
</gene>
<feature type="signal peptide" evidence="1">
    <location>
        <begin position="1"/>
        <end position="25"/>
    </location>
</feature>
<organism evidence="2 3">
    <name type="scientific">Myxococcus landrumensis</name>
    <dbReference type="NCBI Taxonomy" id="2813577"/>
    <lineage>
        <taxon>Bacteria</taxon>
        <taxon>Pseudomonadati</taxon>
        <taxon>Myxococcota</taxon>
        <taxon>Myxococcia</taxon>
        <taxon>Myxococcales</taxon>
        <taxon>Cystobacterineae</taxon>
        <taxon>Myxococcaceae</taxon>
        <taxon>Myxococcus</taxon>
    </lineage>
</organism>
<evidence type="ECO:0000313" key="3">
    <source>
        <dbReference type="Proteomes" id="UP000663090"/>
    </source>
</evidence>
<dbReference type="PROSITE" id="PS51257">
    <property type="entry name" value="PROKAR_LIPOPROTEIN"/>
    <property type="match status" value="1"/>
</dbReference>
<dbReference type="EMBL" id="CP071091">
    <property type="protein sequence ID" value="QSQ12347.1"/>
    <property type="molecule type" value="Genomic_DNA"/>
</dbReference>
<keyword evidence="1" id="KW-0732">Signal</keyword>